<evidence type="ECO:0008006" key="3">
    <source>
        <dbReference type="Google" id="ProtNLM"/>
    </source>
</evidence>
<organism evidence="1 2">
    <name type="scientific">Prosthecobacter dejongeii</name>
    <dbReference type="NCBI Taxonomy" id="48465"/>
    <lineage>
        <taxon>Bacteria</taxon>
        <taxon>Pseudomonadati</taxon>
        <taxon>Verrucomicrobiota</taxon>
        <taxon>Verrucomicrobiia</taxon>
        <taxon>Verrucomicrobiales</taxon>
        <taxon>Verrucomicrobiaceae</taxon>
        <taxon>Prosthecobacter</taxon>
    </lineage>
</organism>
<dbReference type="EMBL" id="JACHIF010000003">
    <property type="protein sequence ID" value="MBB5037560.1"/>
    <property type="molecule type" value="Genomic_DNA"/>
</dbReference>
<dbReference type="RefSeq" id="WP_184207577.1">
    <property type="nucleotide sequence ID" value="NZ_JACHIF010000003.1"/>
</dbReference>
<sequence>MKHTMLVAMSLFALAACSPEHSHAKEGGGGGHSHFTEIPATADGIWKLLGEQQTKLAAVVASNDLGEAHDHGYAIRDLVRALPGKVSAENKAKAEAAAVEVAKHATAIDKSSAAGAQKATQANVEKMVEAVTMLKTQLQAK</sequence>
<dbReference type="Proteomes" id="UP000534294">
    <property type="component" value="Unassembled WGS sequence"/>
</dbReference>
<dbReference type="AlphaFoldDB" id="A0A7W7YKF9"/>
<protein>
    <recommendedName>
        <fullName evidence="3">Lipoprotein</fullName>
    </recommendedName>
</protein>
<proteinExistence type="predicted"/>
<accession>A0A7W7YKF9</accession>
<gene>
    <name evidence="1" type="ORF">HNQ64_001809</name>
</gene>
<evidence type="ECO:0000313" key="1">
    <source>
        <dbReference type="EMBL" id="MBB5037560.1"/>
    </source>
</evidence>
<comment type="caution">
    <text evidence="1">The sequence shown here is derived from an EMBL/GenBank/DDBJ whole genome shotgun (WGS) entry which is preliminary data.</text>
</comment>
<dbReference type="PROSITE" id="PS51257">
    <property type="entry name" value="PROKAR_LIPOPROTEIN"/>
    <property type="match status" value="1"/>
</dbReference>
<keyword evidence="2" id="KW-1185">Reference proteome</keyword>
<name>A0A7W7YKF9_9BACT</name>
<reference evidence="1 2" key="1">
    <citation type="submission" date="2020-08" db="EMBL/GenBank/DDBJ databases">
        <title>Genomic Encyclopedia of Type Strains, Phase IV (KMG-IV): sequencing the most valuable type-strain genomes for metagenomic binning, comparative biology and taxonomic classification.</title>
        <authorList>
            <person name="Goeker M."/>
        </authorList>
    </citation>
    <scope>NUCLEOTIDE SEQUENCE [LARGE SCALE GENOMIC DNA]</scope>
    <source>
        <strain evidence="1 2">DSM 12251</strain>
    </source>
</reference>
<evidence type="ECO:0000313" key="2">
    <source>
        <dbReference type="Proteomes" id="UP000534294"/>
    </source>
</evidence>